<proteinExistence type="predicted"/>
<accession>A0A166I0C5</accession>
<dbReference type="InterPro" id="IPR032675">
    <property type="entry name" value="LRR_dom_sf"/>
</dbReference>
<dbReference type="Proteomes" id="UP000076532">
    <property type="component" value="Unassembled WGS sequence"/>
</dbReference>
<gene>
    <name evidence="1" type="ORF">FIBSPDRAFT_567285</name>
</gene>
<keyword evidence="2" id="KW-1185">Reference proteome</keyword>
<evidence type="ECO:0000313" key="1">
    <source>
        <dbReference type="EMBL" id="KZP19424.1"/>
    </source>
</evidence>
<reference evidence="1 2" key="1">
    <citation type="journal article" date="2016" name="Mol. Biol. Evol.">
        <title>Comparative Genomics of Early-Diverging Mushroom-Forming Fungi Provides Insights into the Origins of Lignocellulose Decay Capabilities.</title>
        <authorList>
            <person name="Nagy L.G."/>
            <person name="Riley R."/>
            <person name="Tritt A."/>
            <person name="Adam C."/>
            <person name="Daum C."/>
            <person name="Floudas D."/>
            <person name="Sun H."/>
            <person name="Yadav J.S."/>
            <person name="Pangilinan J."/>
            <person name="Larsson K.H."/>
            <person name="Matsuura K."/>
            <person name="Barry K."/>
            <person name="Labutti K."/>
            <person name="Kuo R."/>
            <person name="Ohm R.A."/>
            <person name="Bhattacharya S.S."/>
            <person name="Shirouzu T."/>
            <person name="Yoshinaga Y."/>
            <person name="Martin F.M."/>
            <person name="Grigoriev I.V."/>
            <person name="Hibbett D.S."/>
        </authorList>
    </citation>
    <scope>NUCLEOTIDE SEQUENCE [LARGE SCALE GENOMIC DNA]</scope>
    <source>
        <strain evidence="1 2">CBS 109695</strain>
    </source>
</reference>
<dbReference type="OrthoDB" id="2269034at2759"/>
<dbReference type="Gene3D" id="3.80.10.10">
    <property type="entry name" value="Ribonuclease Inhibitor"/>
    <property type="match status" value="1"/>
</dbReference>
<name>A0A166I0C5_9AGAM</name>
<organism evidence="1 2">
    <name type="scientific">Athelia psychrophila</name>
    <dbReference type="NCBI Taxonomy" id="1759441"/>
    <lineage>
        <taxon>Eukaryota</taxon>
        <taxon>Fungi</taxon>
        <taxon>Dikarya</taxon>
        <taxon>Basidiomycota</taxon>
        <taxon>Agaricomycotina</taxon>
        <taxon>Agaricomycetes</taxon>
        <taxon>Agaricomycetidae</taxon>
        <taxon>Atheliales</taxon>
        <taxon>Atheliaceae</taxon>
        <taxon>Athelia</taxon>
    </lineage>
</organism>
<evidence type="ECO:0000313" key="2">
    <source>
        <dbReference type="Proteomes" id="UP000076532"/>
    </source>
</evidence>
<dbReference type="AlphaFoldDB" id="A0A166I0C5"/>
<sequence length="502" mass="55837">MTTPRHLISDMNYAPAHTSLSIASLGSNRSQDQVFDSRKDITQVDHSRRLPPEMLCEIFLQSLPNNRLDEYDEYVSQALRVTHVCATWRSLGIASPPMWTHLRFVAYSARESEVAEAWLIRSGNHPLTFTVEPSSAAFNLAATQAAWENLLVPQCNRWKDATLFLWEPIPDKITSQLANNLPLLESLSLSAPFDLEIFQGFHVAPELRRVSLQAMGGIQESQLPWNGLTSLDIGKVYAIECFCVLRHLPKLVTLKIKFSWNPSQVTGEDTPHIQLAFLTDIEIDTAEDSFQLALFWDHFTFPSLNHLRLLGTWANDVGCAKFTSMLLRSSTTSPLTSLVLDVGSPLELQDVKKEHLPHILRSASNIKNLTLAGLMYGQVGDANVVETLMISQPMCLVPDLENLALCSDSSIPFAFGNGNLLVNMIESRRKLGALQSVHVTGLAHLDPLLENFDPSSLTKLETFAADGLLTMDGISHLHPPSKPPVELILTSRLRPGKWSMAF</sequence>
<dbReference type="Gene3D" id="1.20.1280.50">
    <property type="match status" value="1"/>
</dbReference>
<dbReference type="SUPFAM" id="SSF52047">
    <property type="entry name" value="RNI-like"/>
    <property type="match status" value="1"/>
</dbReference>
<protein>
    <submittedName>
        <fullName evidence="1">Uncharacterized protein</fullName>
    </submittedName>
</protein>
<dbReference type="EMBL" id="KV417564">
    <property type="protein sequence ID" value="KZP19424.1"/>
    <property type="molecule type" value="Genomic_DNA"/>
</dbReference>